<evidence type="ECO:0000256" key="3">
    <source>
        <dbReference type="ARBA" id="ARBA00022502"/>
    </source>
</evidence>
<keyword evidence="7 8" id="KW-0472">Membrane</keyword>
<comment type="caution">
    <text evidence="8">Lacks conserved residue(s) required for the propagation of feature annotation.</text>
</comment>
<keyword evidence="4 8" id="KW-0812">Transmembrane</keyword>
<evidence type="ECO:0000256" key="2">
    <source>
        <dbReference type="ARBA" id="ARBA00006387"/>
    </source>
</evidence>
<dbReference type="InterPro" id="IPR007217">
    <property type="entry name" value="Per1-like"/>
</dbReference>
<keyword evidence="8" id="KW-0333">Golgi apparatus</keyword>
<evidence type="ECO:0000256" key="4">
    <source>
        <dbReference type="ARBA" id="ARBA00022692"/>
    </source>
</evidence>
<evidence type="ECO:0000256" key="5">
    <source>
        <dbReference type="ARBA" id="ARBA00022729"/>
    </source>
</evidence>
<keyword evidence="5" id="KW-0732">Signal</keyword>
<feature type="transmembrane region" description="Helical" evidence="8">
    <location>
        <begin position="264"/>
        <end position="285"/>
    </location>
</feature>
<keyword evidence="10" id="KW-1185">Reference proteome</keyword>
<evidence type="ECO:0000313" key="10">
    <source>
        <dbReference type="Proteomes" id="UP000838878"/>
    </source>
</evidence>
<evidence type="ECO:0000313" key="9">
    <source>
        <dbReference type="EMBL" id="CAH0718696.1"/>
    </source>
</evidence>
<gene>
    <name evidence="9" type="ORF">BINO364_LOCUS5133</name>
</gene>
<dbReference type="GO" id="GO:0006506">
    <property type="term" value="P:GPI anchor biosynthetic process"/>
    <property type="evidence" value="ECO:0007669"/>
    <property type="project" value="UniProtKB-KW"/>
</dbReference>
<dbReference type="GO" id="GO:0000139">
    <property type="term" value="C:Golgi membrane"/>
    <property type="evidence" value="ECO:0007669"/>
    <property type="project" value="UniProtKB-SubCell"/>
</dbReference>
<feature type="transmembrane region" description="Helical" evidence="8">
    <location>
        <begin position="297"/>
        <end position="315"/>
    </location>
</feature>
<dbReference type="EMBL" id="OV170233">
    <property type="protein sequence ID" value="CAH0718696.1"/>
    <property type="molecule type" value="Genomic_DNA"/>
</dbReference>
<evidence type="ECO:0000256" key="7">
    <source>
        <dbReference type="ARBA" id="ARBA00023136"/>
    </source>
</evidence>
<feature type="transmembrane region" description="Helical" evidence="8">
    <location>
        <begin position="180"/>
        <end position="200"/>
    </location>
</feature>
<evidence type="ECO:0000256" key="8">
    <source>
        <dbReference type="RuleBase" id="RU365066"/>
    </source>
</evidence>
<protein>
    <recommendedName>
        <fullName evidence="8">Post-GPI attachment to proteins factor 3</fullName>
    </recommendedName>
</protein>
<evidence type="ECO:0000256" key="1">
    <source>
        <dbReference type="ARBA" id="ARBA00004127"/>
    </source>
</evidence>
<dbReference type="Pfam" id="PF04080">
    <property type="entry name" value="Per1"/>
    <property type="match status" value="1"/>
</dbReference>
<accession>A0A8J9Y9Y0</accession>
<evidence type="ECO:0000256" key="6">
    <source>
        <dbReference type="ARBA" id="ARBA00022989"/>
    </source>
</evidence>
<comment type="subcellular location">
    <subcellularLocation>
        <location evidence="1">Endomembrane system</location>
        <topology evidence="1">Multi-pass membrane protein</topology>
    </subcellularLocation>
    <subcellularLocation>
        <location evidence="8">Golgi apparatus membrane</location>
        <topology evidence="8">Multi-pass membrane protein</topology>
    </subcellularLocation>
</comment>
<dbReference type="PANTHER" id="PTHR13148">
    <property type="entry name" value="PER1-RELATED"/>
    <property type="match status" value="1"/>
</dbReference>
<keyword evidence="3 8" id="KW-0337">GPI-anchor biosynthesis</keyword>
<dbReference type="Proteomes" id="UP000838878">
    <property type="component" value="Chromosome 13"/>
</dbReference>
<feature type="transmembrane region" description="Helical" evidence="8">
    <location>
        <begin position="239"/>
        <end position="257"/>
    </location>
</feature>
<dbReference type="AlphaFoldDB" id="A0A8J9Y9Y0"/>
<dbReference type="GO" id="GO:0016788">
    <property type="term" value="F:hydrolase activity, acting on ester bonds"/>
    <property type="evidence" value="ECO:0007669"/>
    <property type="project" value="TreeGrafter"/>
</dbReference>
<keyword evidence="6 8" id="KW-1133">Transmembrane helix</keyword>
<comment type="similarity">
    <text evidence="2 8">Belongs to the PGAP3 family.</text>
</comment>
<feature type="non-terminal residue" evidence="9">
    <location>
        <position position="330"/>
    </location>
</feature>
<comment type="function">
    <text evidence="8">Involved in the lipid remodeling steps of GPI-anchor maturation.</text>
</comment>
<dbReference type="GO" id="GO:0005789">
    <property type="term" value="C:endoplasmic reticulum membrane"/>
    <property type="evidence" value="ECO:0007669"/>
    <property type="project" value="TreeGrafter"/>
</dbReference>
<dbReference type="OrthoDB" id="419770at2759"/>
<sequence>MNNDNISRDNEILNAGIYYIKQYYKESEFYDGDRSPFYQTCVKNCKKANCTLDGEFLPKAAEMQDTWSRLLFWGCRDECRYNCMWRTVSGFQERGYDIPKFHGRWPFRRLFGIQEPASAFASLLNLAMHMYMYFDMYQDLPMKRIPILVPFWHIFAILCMNAWVWSAIFHTRDFFFTEFMDYACATSVIMAMFLSSLVRVTYKQKRFTLFLVSSTLLFYADYVLYLYQGKTDYEYNMRTNIVFGVLGSLLWVSWGAYQIVKYKYYVWRIFAFLFLTLVTLSLEIFDFPPIYGWDAHALWHLSTAPLPVLLYRFVVDDIKQVQKEEFDKMA</sequence>
<feature type="transmembrane region" description="Helical" evidence="8">
    <location>
        <begin position="207"/>
        <end position="227"/>
    </location>
</feature>
<organism evidence="9 10">
    <name type="scientific">Brenthis ino</name>
    <name type="common">lesser marbled fritillary</name>
    <dbReference type="NCBI Taxonomy" id="405034"/>
    <lineage>
        <taxon>Eukaryota</taxon>
        <taxon>Metazoa</taxon>
        <taxon>Ecdysozoa</taxon>
        <taxon>Arthropoda</taxon>
        <taxon>Hexapoda</taxon>
        <taxon>Insecta</taxon>
        <taxon>Pterygota</taxon>
        <taxon>Neoptera</taxon>
        <taxon>Endopterygota</taxon>
        <taxon>Lepidoptera</taxon>
        <taxon>Glossata</taxon>
        <taxon>Ditrysia</taxon>
        <taxon>Papilionoidea</taxon>
        <taxon>Nymphalidae</taxon>
        <taxon>Heliconiinae</taxon>
        <taxon>Argynnini</taxon>
        <taxon>Brenthis</taxon>
    </lineage>
</organism>
<name>A0A8J9Y9Y0_9NEOP</name>
<feature type="transmembrane region" description="Helical" evidence="8">
    <location>
        <begin position="146"/>
        <end position="168"/>
    </location>
</feature>
<dbReference type="PANTHER" id="PTHR13148:SF0">
    <property type="entry name" value="POST-GPI ATTACHMENT TO PROTEINS FACTOR 3"/>
    <property type="match status" value="1"/>
</dbReference>
<proteinExistence type="inferred from homology"/>
<reference evidence="9" key="1">
    <citation type="submission" date="2021-12" db="EMBL/GenBank/DDBJ databases">
        <authorList>
            <person name="Martin H S."/>
        </authorList>
    </citation>
    <scope>NUCLEOTIDE SEQUENCE</scope>
</reference>